<proteinExistence type="predicted"/>
<organism evidence="2">
    <name type="scientific">Arundo donax</name>
    <name type="common">Giant reed</name>
    <name type="synonym">Donax arundinaceus</name>
    <dbReference type="NCBI Taxonomy" id="35708"/>
    <lineage>
        <taxon>Eukaryota</taxon>
        <taxon>Viridiplantae</taxon>
        <taxon>Streptophyta</taxon>
        <taxon>Embryophyta</taxon>
        <taxon>Tracheophyta</taxon>
        <taxon>Spermatophyta</taxon>
        <taxon>Magnoliopsida</taxon>
        <taxon>Liliopsida</taxon>
        <taxon>Poales</taxon>
        <taxon>Poaceae</taxon>
        <taxon>PACMAD clade</taxon>
        <taxon>Arundinoideae</taxon>
        <taxon>Arundineae</taxon>
        <taxon>Arundo</taxon>
    </lineage>
</organism>
<sequence>MHRGNRIARTCAGATHGALLLSRETKMKHGTLLGQILHIILFCTYSVINCCIYGLNSVA</sequence>
<reference evidence="2" key="1">
    <citation type="submission" date="2014-09" db="EMBL/GenBank/DDBJ databases">
        <authorList>
            <person name="Magalhaes I.L.F."/>
            <person name="Oliveira U."/>
            <person name="Santos F.R."/>
            <person name="Vidigal T.H.D.A."/>
            <person name="Brescovit A.D."/>
            <person name="Santos A.J."/>
        </authorList>
    </citation>
    <scope>NUCLEOTIDE SEQUENCE</scope>
    <source>
        <tissue evidence="2">Shoot tissue taken approximately 20 cm above the soil surface</tissue>
    </source>
</reference>
<reference evidence="2" key="2">
    <citation type="journal article" date="2015" name="Data Brief">
        <title>Shoot transcriptome of the giant reed, Arundo donax.</title>
        <authorList>
            <person name="Barrero R.A."/>
            <person name="Guerrero F.D."/>
            <person name="Moolhuijzen P."/>
            <person name="Goolsby J.A."/>
            <person name="Tidwell J."/>
            <person name="Bellgard S.E."/>
            <person name="Bellgard M.I."/>
        </authorList>
    </citation>
    <scope>NUCLEOTIDE SEQUENCE</scope>
    <source>
        <tissue evidence="2">Shoot tissue taken approximately 20 cm above the soil surface</tissue>
    </source>
</reference>
<keyword evidence="1" id="KW-1133">Transmembrane helix</keyword>
<keyword evidence="1" id="KW-0812">Transmembrane</keyword>
<feature type="transmembrane region" description="Helical" evidence="1">
    <location>
        <begin position="32"/>
        <end position="55"/>
    </location>
</feature>
<accession>A0A0A9DXY6</accession>
<evidence type="ECO:0000313" key="2">
    <source>
        <dbReference type="EMBL" id="JAD93454.1"/>
    </source>
</evidence>
<keyword evidence="1" id="KW-0472">Membrane</keyword>
<evidence type="ECO:0000256" key="1">
    <source>
        <dbReference type="SAM" id="Phobius"/>
    </source>
</evidence>
<name>A0A0A9DXY6_ARUDO</name>
<dbReference type="AlphaFoldDB" id="A0A0A9DXY6"/>
<protein>
    <submittedName>
        <fullName evidence="2">Uncharacterized protein</fullName>
    </submittedName>
</protein>
<dbReference type="EMBL" id="GBRH01204441">
    <property type="protein sequence ID" value="JAD93454.1"/>
    <property type="molecule type" value="Transcribed_RNA"/>
</dbReference>